<dbReference type="PANTHER" id="PTHR20857">
    <property type="entry name" value="THIAMINE-PHOSPHATE PYROPHOSPHORYLASE"/>
    <property type="match status" value="1"/>
</dbReference>
<feature type="binding site" evidence="9">
    <location>
        <position position="325"/>
    </location>
    <ligand>
        <name>Mg(2+)</name>
        <dbReference type="ChEBI" id="CHEBI:18420"/>
    </ligand>
</feature>
<feature type="binding site" evidence="9">
    <location>
        <position position="146"/>
    </location>
    <ligand>
        <name>4-amino-2-methyl-5-(diphosphooxymethyl)pyrimidine</name>
        <dbReference type="ChEBI" id="CHEBI:57841"/>
    </ligand>
</feature>
<evidence type="ECO:0000313" key="14">
    <source>
        <dbReference type="Proteomes" id="UP000471031"/>
    </source>
</evidence>
<evidence type="ECO:0000256" key="10">
    <source>
        <dbReference type="RuleBase" id="RU003826"/>
    </source>
</evidence>
<feature type="binding site" evidence="9">
    <location>
        <begin position="292"/>
        <end position="296"/>
    </location>
    <ligand>
        <name>4-amino-2-methyl-5-(diphosphooxymethyl)pyrimidine</name>
        <dbReference type="ChEBI" id="CHEBI:57841"/>
    </ligand>
</feature>
<evidence type="ECO:0000313" key="13">
    <source>
        <dbReference type="EMBL" id="MZP44664.1"/>
    </source>
</evidence>
<dbReference type="SUPFAM" id="SSF51391">
    <property type="entry name" value="Thiamin phosphate synthase"/>
    <property type="match status" value="2"/>
</dbReference>
<feature type="binding site" evidence="9">
    <location>
        <position position="391"/>
    </location>
    <ligand>
        <name>4-amino-2-methyl-5-(diphosphooxymethyl)pyrimidine</name>
        <dbReference type="ChEBI" id="CHEBI:57841"/>
    </ligand>
</feature>
<dbReference type="GO" id="GO:0009229">
    <property type="term" value="P:thiamine diphosphate biosynthetic process"/>
    <property type="evidence" value="ECO:0007669"/>
    <property type="project" value="UniProtKB-UniRule"/>
</dbReference>
<comment type="function">
    <text evidence="9">Condenses 4-methyl-5-(beta-hydroxyethyl)thiazole monophosphate (THZ-P) and 2-methyl-4-amino-5-hydroxymethyl pyrimidine pyrophosphate (HMP-PP) to form thiamine monophosphate (TMP).</text>
</comment>
<comment type="caution">
    <text evidence="13">The sequence shown here is derived from an EMBL/GenBank/DDBJ whole genome shotgun (WGS) entry which is preliminary data.</text>
</comment>
<dbReference type="Proteomes" id="UP000471031">
    <property type="component" value="Unassembled WGS sequence"/>
</dbReference>
<feature type="binding site" evidence="9">
    <location>
        <begin position="388"/>
        <end position="390"/>
    </location>
    <ligand>
        <name>2-[(2R,5Z)-2-carboxy-4-methylthiazol-5(2H)-ylidene]ethyl phosphate</name>
        <dbReference type="ChEBI" id="CHEBI:62899"/>
    </ligand>
</feature>
<accession>A0A845LGW0</accession>
<keyword evidence="2 9" id="KW-0808">Transferase</keyword>
<evidence type="ECO:0000256" key="2">
    <source>
        <dbReference type="ARBA" id="ARBA00022679"/>
    </source>
</evidence>
<comment type="pathway">
    <text evidence="1 9 11">Cofactor biosynthesis; thiamine diphosphate biosynthesis; thiamine phosphate from 4-amino-2-methyl-5-diphosphomethylpyrimidine and 4-methyl-5-(2-phosphoethyl)-thiazole: step 1/1.</text>
</comment>
<dbReference type="NCBIfam" id="TIGR00693">
    <property type="entry name" value="thiE"/>
    <property type="match status" value="2"/>
</dbReference>
<evidence type="ECO:0000259" key="12">
    <source>
        <dbReference type="Pfam" id="PF02581"/>
    </source>
</evidence>
<dbReference type="CDD" id="cd00564">
    <property type="entry name" value="TMP_TenI"/>
    <property type="match status" value="2"/>
</dbReference>
<evidence type="ECO:0000256" key="8">
    <source>
        <dbReference type="ARBA" id="ARBA00047883"/>
    </source>
</evidence>
<keyword evidence="5 9" id="KW-0784">Thiamine biosynthesis</keyword>
<dbReference type="GO" id="GO:0004789">
    <property type="term" value="F:thiamine-phosphate diphosphorylase activity"/>
    <property type="evidence" value="ECO:0007669"/>
    <property type="project" value="UniProtKB-UniRule"/>
</dbReference>
<evidence type="ECO:0000256" key="9">
    <source>
        <dbReference type="HAMAP-Rule" id="MF_00097"/>
    </source>
</evidence>
<dbReference type="EC" id="2.5.1.3" evidence="9"/>
<evidence type="ECO:0000256" key="7">
    <source>
        <dbReference type="ARBA" id="ARBA00047851"/>
    </source>
</evidence>
<reference evidence="13 14" key="1">
    <citation type="submission" date="2020-01" db="EMBL/GenBank/DDBJ databases">
        <title>Whole genome sequence of Heliobacterium gestii DSM 11169.</title>
        <authorList>
            <person name="Kyndt J.A."/>
            <person name="Meyer T.E."/>
        </authorList>
    </citation>
    <scope>NUCLEOTIDE SEQUENCE [LARGE SCALE GENOMIC DNA]</scope>
    <source>
        <strain evidence="13 14">DSM 11169</strain>
    </source>
</reference>
<comment type="catalytic activity">
    <reaction evidence="8 9 10">
        <text>2-[(2R,5Z)-2-carboxy-4-methylthiazol-5(2H)-ylidene]ethyl phosphate + 4-amino-2-methyl-5-(diphosphooxymethyl)pyrimidine + 2 H(+) = thiamine phosphate + CO2 + diphosphate</text>
        <dbReference type="Rhea" id="RHEA:47844"/>
        <dbReference type="ChEBI" id="CHEBI:15378"/>
        <dbReference type="ChEBI" id="CHEBI:16526"/>
        <dbReference type="ChEBI" id="CHEBI:33019"/>
        <dbReference type="ChEBI" id="CHEBI:37575"/>
        <dbReference type="ChEBI" id="CHEBI:57841"/>
        <dbReference type="ChEBI" id="CHEBI:62899"/>
        <dbReference type="EC" id="2.5.1.3"/>
    </reaction>
</comment>
<evidence type="ECO:0000256" key="11">
    <source>
        <dbReference type="RuleBase" id="RU004253"/>
    </source>
</evidence>
<dbReference type="GO" id="GO:0000287">
    <property type="term" value="F:magnesium ion binding"/>
    <property type="evidence" value="ECO:0007669"/>
    <property type="project" value="UniProtKB-UniRule"/>
</dbReference>
<dbReference type="PANTHER" id="PTHR20857:SF15">
    <property type="entry name" value="THIAMINE-PHOSPHATE SYNTHASE"/>
    <property type="match status" value="1"/>
</dbReference>
<evidence type="ECO:0000256" key="1">
    <source>
        <dbReference type="ARBA" id="ARBA00005165"/>
    </source>
</evidence>
<dbReference type="InterPro" id="IPR022998">
    <property type="entry name" value="ThiamineP_synth_TenI"/>
</dbReference>
<name>A0A845LGW0_HELGE</name>
<sequence length="475" mass="48115">MPKKGRLETPLVLVTNRRLCAAERDLQSVVAGALEGGVDAVILREKDLEGKRLLELTEQLLALTRPAGAPLIINGNVAVAMAAGVDGVHLGAGDLPPSKARAIIGPAMLLGRSIHSAEEAQALVNAGEAHHLDYFLFGNVFETTCKPGKAGAGMTALTEVTRRSPIPVIAIGGITGGNAALIGRCGAAGVAVMSAIMAAANPAAAAKAIAVASAATAAADTLTPSAIAVTPTVAVATMVTTAGRPNKNGTRAGVTGPSGLLYGIIGREQAPDEATLAAMADAAYAGGCDLIQLREKNMSTGELLRRAQIVREIAARRGKLFIVNDRLDIAQAAGADGVHLGAEDLPPEVARRMWPGGLIGVTVRDIAQAQAAAAAGADYVGAGPVFPTTSKKLDADPLGVSGLQAICQAVDIPVIAIGGLTADRITGLQQTGCQGVAVISALFQAPVVQEPDRAAQFGTAVAQAARRLKSVLSQE</sequence>
<dbReference type="OrthoDB" id="9812206at2"/>
<evidence type="ECO:0000256" key="4">
    <source>
        <dbReference type="ARBA" id="ARBA00022842"/>
    </source>
</evidence>
<comment type="cofactor">
    <cofactor evidence="9">
        <name>Mg(2+)</name>
        <dbReference type="ChEBI" id="CHEBI:18420"/>
    </cofactor>
    <text evidence="9">Binds 1 Mg(2+) ion per subunit.</text>
</comment>
<organism evidence="13 14">
    <name type="scientific">Heliomicrobium gestii</name>
    <name type="common">Heliobacterium gestii</name>
    <dbReference type="NCBI Taxonomy" id="2699"/>
    <lineage>
        <taxon>Bacteria</taxon>
        <taxon>Bacillati</taxon>
        <taxon>Bacillota</taxon>
        <taxon>Clostridia</taxon>
        <taxon>Eubacteriales</taxon>
        <taxon>Heliobacteriaceae</taxon>
        <taxon>Heliomicrobium</taxon>
    </lineage>
</organism>
<dbReference type="Pfam" id="PF02581">
    <property type="entry name" value="TMP-TENI"/>
    <property type="match status" value="2"/>
</dbReference>
<dbReference type="InterPro" id="IPR034291">
    <property type="entry name" value="TMP_synthase"/>
</dbReference>
<feature type="binding site" evidence="9">
    <location>
        <position position="362"/>
    </location>
    <ligand>
        <name>4-amino-2-methyl-5-(diphosphooxymethyl)pyrimidine</name>
        <dbReference type="ChEBI" id="CHEBI:57841"/>
    </ligand>
</feature>
<comment type="catalytic activity">
    <reaction evidence="6 9 10">
        <text>4-methyl-5-(2-phosphooxyethyl)-thiazole + 4-amino-2-methyl-5-(diphosphooxymethyl)pyrimidine + H(+) = thiamine phosphate + diphosphate</text>
        <dbReference type="Rhea" id="RHEA:22328"/>
        <dbReference type="ChEBI" id="CHEBI:15378"/>
        <dbReference type="ChEBI" id="CHEBI:33019"/>
        <dbReference type="ChEBI" id="CHEBI:37575"/>
        <dbReference type="ChEBI" id="CHEBI:57841"/>
        <dbReference type="ChEBI" id="CHEBI:58296"/>
        <dbReference type="EC" id="2.5.1.3"/>
    </reaction>
</comment>
<gene>
    <name evidence="9 13" type="primary">thiE</name>
    <name evidence="13" type="ORF">GTO89_16745</name>
</gene>
<feature type="binding site" evidence="9">
    <location>
        <position position="74"/>
    </location>
    <ligand>
        <name>4-amino-2-methyl-5-(diphosphooxymethyl)pyrimidine</name>
        <dbReference type="ChEBI" id="CHEBI:57841"/>
    </ligand>
</feature>
<evidence type="ECO:0000256" key="3">
    <source>
        <dbReference type="ARBA" id="ARBA00022723"/>
    </source>
</evidence>
<dbReference type="InterPro" id="IPR013785">
    <property type="entry name" value="Aldolase_TIM"/>
</dbReference>
<feature type="binding site" evidence="9">
    <location>
        <begin position="439"/>
        <end position="440"/>
    </location>
    <ligand>
        <name>2-[(2R,5Z)-2-carboxy-4-methylthiazol-5(2H)-ylidene]ethyl phosphate</name>
        <dbReference type="ChEBI" id="CHEBI:62899"/>
    </ligand>
</feature>
<evidence type="ECO:0000256" key="6">
    <source>
        <dbReference type="ARBA" id="ARBA00047334"/>
    </source>
</evidence>
<dbReference type="AlphaFoldDB" id="A0A845LGW0"/>
<feature type="binding site" evidence="9">
    <location>
        <position position="324"/>
    </location>
    <ligand>
        <name>4-amino-2-methyl-5-(diphosphooxymethyl)pyrimidine</name>
        <dbReference type="ChEBI" id="CHEBI:57841"/>
    </ligand>
</feature>
<feature type="binding site" evidence="9">
    <location>
        <position position="173"/>
    </location>
    <ligand>
        <name>2-[(2R,5Z)-2-carboxy-4-methylthiazol-5(2H)-ylidene]ethyl phosphate</name>
        <dbReference type="ChEBI" id="CHEBI:62899"/>
    </ligand>
</feature>
<feature type="binding site" evidence="9">
    <location>
        <position position="94"/>
    </location>
    <ligand>
        <name>Mg(2+)</name>
        <dbReference type="ChEBI" id="CHEBI:18420"/>
    </ligand>
</feature>
<comment type="similarity">
    <text evidence="9 10">Belongs to the thiamine-phosphate synthase family.</text>
</comment>
<dbReference type="GO" id="GO:0009228">
    <property type="term" value="P:thiamine biosynthetic process"/>
    <property type="evidence" value="ECO:0007669"/>
    <property type="project" value="UniProtKB-KW"/>
</dbReference>
<keyword evidence="14" id="KW-1185">Reference proteome</keyword>
<comment type="caution">
    <text evidence="9">Lacks conserved residue(s) required for the propagation of feature annotation.</text>
</comment>
<keyword evidence="4 9" id="KW-0460">Magnesium</keyword>
<proteinExistence type="inferred from homology"/>
<feature type="binding site" evidence="9">
    <location>
        <position position="344"/>
    </location>
    <ligand>
        <name>Mg(2+)</name>
        <dbReference type="ChEBI" id="CHEBI:18420"/>
    </ligand>
</feature>
<keyword evidence="3 9" id="KW-0479">Metal-binding</keyword>
<feature type="domain" description="Thiamine phosphate synthase/TenI" evidence="12">
    <location>
        <begin position="261"/>
        <end position="442"/>
    </location>
</feature>
<dbReference type="GO" id="GO:0005737">
    <property type="term" value="C:cytoplasm"/>
    <property type="evidence" value="ECO:0007669"/>
    <property type="project" value="TreeGrafter"/>
</dbReference>
<feature type="binding site" evidence="9">
    <location>
        <position position="419"/>
    </location>
    <ligand>
        <name>2-[(2R,5Z)-2-carboxy-4-methylthiazol-5(2H)-ylidene]ethyl phosphate</name>
        <dbReference type="ChEBI" id="CHEBI:62899"/>
    </ligand>
</feature>
<evidence type="ECO:0000256" key="5">
    <source>
        <dbReference type="ARBA" id="ARBA00022977"/>
    </source>
</evidence>
<dbReference type="EMBL" id="WXEX01000026">
    <property type="protein sequence ID" value="MZP44664.1"/>
    <property type="molecule type" value="Genomic_DNA"/>
</dbReference>
<dbReference type="Gene3D" id="3.20.20.70">
    <property type="entry name" value="Aldolase class I"/>
    <property type="match status" value="2"/>
</dbReference>
<feature type="domain" description="Thiamine phosphate synthase/TenI" evidence="12">
    <location>
        <begin position="11"/>
        <end position="196"/>
    </location>
</feature>
<dbReference type="RefSeq" id="WP_161263233.1">
    <property type="nucleotide sequence ID" value="NZ_JAFBDC010000027.1"/>
</dbReference>
<dbReference type="InterPro" id="IPR036206">
    <property type="entry name" value="ThiamineP_synth_sf"/>
</dbReference>
<dbReference type="HAMAP" id="MF_00097">
    <property type="entry name" value="TMP_synthase"/>
    <property type="match status" value="2"/>
</dbReference>
<comment type="catalytic activity">
    <reaction evidence="7 9 10">
        <text>2-(2-carboxy-4-methylthiazol-5-yl)ethyl phosphate + 4-amino-2-methyl-5-(diphosphooxymethyl)pyrimidine + 2 H(+) = thiamine phosphate + CO2 + diphosphate</text>
        <dbReference type="Rhea" id="RHEA:47848"/>
        <dbReference type="ChEBI" id="CHEBI:15378"/>
        <dbReference type="ChEBI" id="CHEBI:16526"/>
        <dbReference type="ChEBI" id="CHEBI:33019"/>
        <dbReference type="ChEBI" id="CHEBI:37575"/>
        <dbReference type="ChEBI" id="CHEBI:57841"/>
        <dbReference type="ChEBI" id="CHEBI:62890"/>
        <dbReference type="EC" id="2.5.1.3"/>
    </reaction>
</comment>
<dbReference type="UniPathway" id="UPA00060">
    <property type="reaction ID" value="UER00141"/>
</dbReference>
<protein>
    <recommendedName>
        <fullName evidence="9">Thiamine-phosphate synthase</fullName>
        <shortName evidence="9">TP synthase</shortName>
        <shortName evidence="9">TPS</shortName>
        <ecNumber evidence="9">2.5.1.3</ecNumber>
    </recommendedName>
    <alternativeName>
        <fullName evidence="9">Thiamine-phosphate pyrophosphorylase</fullName>
        <shortName evidence="9">TMP pyrophosphorylase</shortName>
        <shortName evidence="9">TMP-PPase</shortName>
    </alternativeName>
</protein>
<feature type="binding site" evidence="9">
    <location>
        <position position="113"/>
    </location>
    <ligand>
        <name>4-amino-2-methyl-5-(diphosphooxymethyl)pyrimidine</name>
        <dbReference type="ChEBI" id="CHEBI:57841"/>
    </ligand>
</feature>